<name>A0AAV2NIN9_9HYME</name>
<keyword evidence="3" id="KW-0479">Metal-binding</keyword>
<evidence type="ECO:0000256" key="5">
    <source>
        <dbReference type="ARBA" id="ARBA00022771"/>
    </source>
</evidence>
<evidence type="ECO:0000256" key="10">
    <source>
        <dbReference type="ARBA" id="ARBA00023242"/>
    </source>
</evidence>
<evidence type="ECO:0000256" key="4">
    <source>
        <dbReference type="ARBA" id="ARBA00022737"/>
    </source>
</evidence>
<keyword evidence="7" id="KW-0805">Transcription regulation</keyword>
<reference evidence="13" key="1">
    <citation type="submission" date="2024-04" db="EMBL/GenBank/DDBJ databases">
        <authorList>
            <consortium name="Molecular Ecology Group"/>
        </authorList>
    </citation>
    <scope>NUCLEOTIDE SEQUENCE</scope>
</reference>
<dbReference type="InterPro" id="IPR013087">
    <property type="entry name" value="Znf_C2H2_type"/>
</dbReference>
<keyword evidence="14" id="KW-1185">Reference proteome</keyword>
<evidence type="ECO:0000256" key="1">
    <source>
        <dbReference type="ARBA" id="ARBA00004123"/>
    </source>
</evidence>
<gene>
    <name evidence="13" type="ORF">LPLAT_LOCUS6129</name>
</gene>
<dbReference type="GO" id="GO:0008270">
    <property type="term" value="F:zinc ion binding"/>
    <property type="evidence" value="ECO:0007669"/>
    <property type="project" value="UniProtKB-KW"/>
</dbReference>
<proteinExistence type="inferred from homology"/>
<comment type="similarity">
    <text evidence="2">Belongs to the krueppel C2H2-type zinc-finger protein family.</text>
</comment>
<evidence type="ECO:0000313" key="14">
    <source>
        <dbReference type="Proteomes" id="UP001497644"/>
    </source>
</evidence>
<dbReference type="SMART" id="SM00355">
    <property type="entry name" value="ZnF_C2H2"/>
    <property type="match status" value="2"/>
</dbReference>
<dbReference type="SUPFAM" id="SSF57667">
    <property type="entry name" value="beta-beta-alpha zinc fingers"/>
    <property type="match status" value="1"/>
</dbReference>
<dbReference type="PROSITE" id="PS50157">
    <property type="entry name" value="ZINC_FINGER_C2H2_2"/>
    <property type="match status" value="1"/>
</dbReference>
<keyword evidence="8" id="KW-0238">DNA-binding</keyword>
<evidence type="ECO:0000256" key="11">
    <source>
        <dbReference type="PROSITE-ProRule" id="PRU00042"/>
    </source>
</evidence>
<protein>
    <recommendedName>
        <fullName evidence="12">C2H2-type domain-containing protein</fullName>
    </recommendedName>
</protein>
<evidence type="ECO:0000256" key="2">
    <source>
        <dbReference type="ARBA" id="ARBA00006991"/>
    </source>
</evidence>
<comment type="subcellular location">
    <subcellularLocation>
        <location evidence="1">Nucleus</location>
    </subcellularLocation>
</comment>
<keyword evidence="6" id="KW-0862">Zinc</keyword>
<accession>A0AAV2NIN9</accession>
<dbReference type="EMBL" id="OZ034825">
    <property type="protein sequence ID" value="CAL1680038.1"/>
    <property type="molecule type" value="Genomic_DNA"/>
</dbReference>
<feature type="domain" description="C2H2-type" evidence="12">
    <location>
        <begin position="40"/>
        <end position="67"/>
    </location>
</feature>
<sequence>MLAIASTCLITDRNRSVFTDVYPAGFYKKIWKNRADYKKYQCPKCPSIFVWKCTLKRHLRNECGKEPRFKCPHCNYRGKWKANISRHIKRVHKDCSIYVLTTNSG</sequence>
<dbReference type="Gene3D" id="3.30.160.60">
    <property type="entry name" value="Classic Zinc Finger"/>
    <property type="match status" value="1"/>
</dbReference>
<dbReference type="Proteomes" id="UP001497644">
    <property type="component" value="Chromosome 2"/>
</dbReference>
<evidence type="ECO:0000256" key="6">
    <source>
        <dbReference type="ARBA" id="ARBA00022833"/>
    </source>
</evidence>
<dbReference type="GO" id="GO:0005634">
    <property type="term" value="C:nucleus"/>
    <property type="evidence" value="ECO:0007669"/>
    <property type="project" value="UniProtKB-SubCell"/>
</dbReference>
<evidence type="ECO:0000256" key="7">
    <source>
        <dbReference type="ARBA" id="ARBA00023015"/>
    </source>
</evidence>
<dbReference type="FunFam" id="3.30.160.60:FF:000075">
    <property type="entry name" value="Putative zinc finger protein 536"/>
    <property type="match status" value="1"/>
</dbReference>
<evidence type="ECO:0000256" key="3">
    <source>
        <dbReference type="ARBA" id="ARBA00022723"/>
    </source>
</evidence>
<keyword evidence="9" id="KW-0804">Transcription</keyword>
<dbReference type="AlphaFoldDB" id="A0AAV2NIN9"/>
<keyword evidence="5 11" id="KW-0863">Zinc-finger</keyword>
<dbReference type="InterPro" id="IPR036236">
    <property type="entry name" value="Znf_C2H2_sf"/>
</dbReference>
<evidence type="ECO:0000256" key="8">
    <source>
        <dbReference type="ARBA" id="ARBA00023125"/>
    </source>
</evidence>
<organism evidence="13 14">
    <name type="scientific">Lasius platythorax</name>
    <dbReference type="NCBI Taxonomy" id="488582"/>
    <lineage>
        <taxon>Eukaryota</taxon>
        <taxon>Metazoa</taxon>
        <taxon>Ecdysozoa</taxon>
        <taxon>Arthropoda</taxon>
        <taxon>Hexapoda</taxon>
        <taxon>Insecta</taxon>
        <taxon>Pterygota</taxon>
        <taxon>Neoptera</taxon>
        <taxon>Endopterygota</taxon>
        <taxon>Hymenoptera</taxon>
        <taxon>Apocrita</taxon>
        <taxon>Aculeata</taxon>
        <taxon>Formicoidea</taxon>
        <taxon>Formicidae</taxon>
        <taxon>Formicinae</taxon>
        <taxon>Lasius</taxon>
        <taxon>Lasius</taxon>
    </lineage>
</organism>
<keyword evidence="10" id="KW-0539">Nucleus</keyword>
<evidence type="ECO:0000313" key="13">
    <source>
        <dbReference type="EMBL" id="CAL1680038.1"/>
    </source>
</evidence>
<evidence type="ECO:0000259" key="12">
    <source>
        <dbReference type="PROSITE" id="PS50157"/>
    </source>
</evidence>
<dbReference type="Pfam" id="PF13909">
    <property type="entry name" value="zf-H2C2_5"/>
    <property type="match status" value="1"/>
</dbReference>
<evidence type="ECO:0000256" key="9">
    <source>
        <dbReference type="ARBA" id="ARBA00023163"/>
    </source>
</evidence>
<dbReference type="GO" id="GO:0003677">
    <property type="term" value="F:DNA binding"/>
    <property type="evidence" value="ECO:0007669"/>
    <property type="project" value="UniProtKB-KW"/>
</dbReference>
<keyword evidence="4" id="KW-0677">Repeat</keyword>